<keyword evidence="2" id="KW-0496">Mitochondrion</keyword>
<keyword evidence="1" id="KW-0472">Membrane</keyword>
<feature type="transmembrane region" description="Helical" evidence="1">
    <location>
        <begin position="21"/>
        <end position="42"/>
    </location>
</feature>
<organism evidence="2">
    <name type="scientific">Picea sitchensis</name>
    <name type="common">Sitka spruce</name>
    <name type="synonym">Pinus sitchensis</name>
    <dbReference type="NCBI Taxonomy" id="3332"/>
    <lineage>
        <taxon>Eukaryota</taxon>
        <taxon>Viridiplantae</taxon>
        <taxon>Streptophyta</taxon>
        <taxon>Embryophyta</taxon>
        <taxon>Tracheophyta</taxon>
        <taxon>Spermatophyta</taxon>
        <taxon>Pinopsida</taxon>
        <taxon>Pinidae</taxon>
        <taxon>Conifers I</taxon>
        <taxon>Pinales</taxon>
        <taxon>Pinaceae</taxon>
        <taxon>Picea</taxon>
    </lineage>
</organism>
<proteinExistence type="predicted"/>
<evidence type="ECO:0000313" key="2">
    <source>
        <dbReference type="EMBL" id="QHR92855.1"/>
    </source>
</evidence>
<evidence type="ECO:0000256" key="1">
    <source>
        <dbReference type="SAM" id="Phobius"/>
    </source>
</evidence>
<keyword evidence="1" id="KW-0812">Transmembrane</keyword>
<dbReference type="EMBL" id="MK697706">
    <property type="protein sequence ID" value="QHR92855.1"/>
    <property type="molecule type" value="Genomic_DNA"/>
</dbReference>
<accession>A0A6B9XZG4</accession>
<protein>
    <submittedName>
        <fullName evidence="2">Uncharacterized protein</fullName>
    </submittedName>
</protein>
<sequence length="52" mass="6095">MEKREHRCTSVRLHFLKDSYLVGEVVPLLLFTFTMLTFPLLTCMHATNPPYP</sequence>
<dbReference type="AlphaFoldDB" id="A0A6B9XZG4"/>
<gene>
    <name evidence="2" type="primary">orf06957</name>
    <name evidence="2" type="ORF">Q903MT_gene6903</name>
</gene>
<geneLocation type="mitochondrion" evidence="2"/>
<keyword evidence="1" id="KW-1133">Transmembrane helix</keyword>
<reference evidence="2" key="1">
    <citation type="submission" date="2019-03" db="EMBL/GenBank/DDBJ databases">
        <title>Largest Complete Mitochondrial Genome of a Gymnosperm, Sitka Spruce (Picea sitchensis), Indicates Complex Physical Structure.</title>
        <authorList>
            <person name="Jackman S.D."/>
            <person name="Coombe L."/>
            <person name="Warren R."/>
            <person name="Kirk H."/>
            <person name="Trinh E."/>
            <person name="McLeod T."/>
            <person name="Pleasance S."/>
            <person name="Pandoh P."/>
            <person name="Zhao Y."/>
            <person name="Coope R."/>
            <person name="Bousquet J."/>
            <person name="Bohlmann J.C."/>
            <person name="Jones S.J.M."/>
            <person name="Birol I."/>
        </authorList>
    </citation>
    <scope>NUCLEOTIDE SEQUENCE</scope>
    <source>
        <strain evidence="2">Q903</strain>
    </source>
</reference>
<name>A0A6B9XZG4_PICSI</name>